<feature type="domain" description="NmrA-like" evidence="3">
    <location>
        <begin position="9"/>
        <end position="95"/>
    </location>
</feature>
<comment type="caution">
    <text evidence="4">The sequence shown here is derived from an EMBL/GenBank/DDBJ whole genome shotgun (WGS) entry which is preliminary data.</text>
</comment>
<reference evidence="4" key="1">
    <citation type="submission" date="2021-04" db="EMBL/GenBank/DDBJ databases">
        <title>First draft genome resource for Brassicaceae pathogens Fusarium oxysporum f. sp. raphani and Fusarium oxysporum f. sp. rapae.</title>
        <authorList>
            <person name="Asai S."/>
        </authorList>
    </citation>
    <scope>NUCLEOTIDE SEQUENCE</scope>
    <source>
        <strain evidence="4">Tf1208</strain>
    </source>
</reference>
<sequence length="263" mass="29026">MTVSTILVIGVIGGAGAQGMPVVRGLVFDDRYAVKVLTRDTQSPRAQELASISPKVQTLEGTFTSEVNLINGLQGSQGSFLNIDGFTIGEKAEMMTFYNMTMAIFTTGTYIEMAISGGNPMAPQVVIQKGEKVVIWRAPLMQPGAVRDGIDLEVAIEYVRYADLTAAFQNVPGFKAKFVDVTLEQYWIDGPMSKRASVAAGIEADLGESGALTVKENFISFWNMWRDSGRNDGVIKRDYELLDKIHPKRIRSVKRFFRLANER</sequence>
<dbReference type="InterPro" id="IPR008030">
    <property type="entry name" value="NmrA-like"/>
</dbReference>
<evidence type="ECO:0000256" key="2">
    <source>
        <dbReference type="SAM" id="SignalP"/>
    </source>
</evidence>
<dbReference type="PANTHER" id="PTHR42748:SF14">
    <property type="entry name" value="SNOAL-LIKE DOMAIN-CONTAINING PROTEIN"/>
    <property type="match status" value="1"/>
</dbReference>
<keyword evidence="2" id="KW-0732">Signal</keyword>
<dbReference type="Pfam" id="PF05368">
    <property type="entry name" value="NmrA"/>
    <property type="match status" value="1"/>
</dbReference>
<keyword evidence="1" id="KW-0521">NADP</keyword>
<dbReference type="InterPro" id="IPR051164">
    <property type="entry name" value="NmrA-like_oxidored"/>
</dbReference>
<accession>A0A8J5U4V9</accession>
<protein>
    <recommendedName>
        <fullName evidence="3">NmrA-like domain-containing protein</fullName>
    </recommendedName>
</protein>
<feature type="chain" id="PRO_5035329477" description="NmrA-like domain-containing protein" evidence="2">
    <location>
        <begin position="18"/>
        <end position="263"/>
    </location>
</feature>
<gene>
    <name evidence="4" type="ORF">Forpe1208_v011729</name>
</gene>
<evidence type="ECO:0000256" key="1">
    <source>
        <dbReference type="ARBA" id="ARBA00022857"/>
    </source>
</evidence>
<evidence type="ECO:0000259" key="3">
    <source>
        <dbReference type="Pfam" id="PF05368"/>
    </source>
</evidence>
<evidence type="ECO:0000313" key="4">
    <source>
        <dbReference type="EMBL" id="KAG7410016.1"/>
    </source>
</evidence>
<feature type="signal peptide" evidence="2">
    <location>
        <begin position="1"/>
        <end position="17"/>
    </location>
</feature>
<proteinExistence type="predicted"/>
<name>A0A8J5U4V9_FUSOX</name>
<dbReference type="Proteomes" id="UP000694050">
    <property type="component" value="Unassembled WGS sequence"/>
</dbReference>
<dbReference type="GO" id="GO:0005634">
    <property type="term" value="C:nucleus"/>
    <property type="evidence" value="ECO:0007669"/>
    <property type="project" value="TreeGrafter"/>
</dbReference>
<organism evidence="4 5">
    <name type="scientific">Fusarium oxysporum f. sp. rapae</name>
    <dbReference type="NCBI Taxonomy" id="485398"/>
    <lineage>
        <taxon>Eukaryota</taxon>
        <taxon>Fungi</taxon>
        <taxon>Dikarya</taxon>
        <taxon>Ascomycota</taxon>
        <taxon>Pezizomycotina</taxon>
        <taxon>Sordariomycetes</taxon>
        <taxon>Hypocreomycetidae</taxon>
        <taxon>Hypocreales</taxon>
        <taxon>Nectriaceae</taxon>
        <taxon>Fusarium</taxon>
        <taxon>Fusarium oxysporum species complex</taxon>
    </lineage>
</organism>
<evidence type="ECO:0000313" key="5">
    <source>
        <dbReference type="Proteomes" id="UP000694050"/>
    </source>
</evidence>
<dbReference type="PANTHER" id="PTHR42748">
    <property type="entry name" value="NITROGEN METABOLITE REPRESSION PROTEIN NMRA FAMILY MEMBER"/>
    <property type="match status" value="1"/>
</dbReference>
<dbReference type="EMBL" id="JAELUQ010000008">
    <property type="protein sequence ID" value="KAG7410016.1"/>
    <property type="molecule type" value="Genomic_DNA"/>
</dbReference>
<dbReference type="AlphaFoldDB" id="A0A8J5U4V9"/>